<dbReference type="Proteomes" id="UP000464314">
    <property type="component" value="Chromosome"/>
</dbReference>
<keyword evidence="2" id="KW-0645">Protease</keyword>
<dbReference type="KEGG" id="anr:Ana3638_17675"/>
<dbReference type="InterPro" id="IPR052179">
    <property type="entry name" value="DD-CPase-like"/>
</dbReference>
<name>A0A6P1TPX7_9FIRM</name>
<dbReference type="PANTHER" id="PTHR34385:SF1">
    <property type="entry name" value="PEPTIDOGLYCAN L-ALANYL-D-GLUTAMATE ENDOPEPTIDASE CWLK"/>
    <property type="match status" value="1"/>
</dbReference>
<dbReference type="InterPro" id="IPR003709">
    <property type="entry name" value="VanY-like_core_dom"/>
</dbReference>
<feature type="domain" description="D-alanyl-D-alanine carboxypeptidase-like core" evidence="1">
    <location>
        <begin position="47"/>
        <end position="174"/>
    </location>
</feature>
<accession>A0A6P1TPX7</accession>
<keyword evidence="2" id="KW-0121">Carboxypeptidase</keyword>
<evidence type="ECO:0000259" key="1">
    <source>
        <dbReference type="Pfam" id="PF02557"/>
    </source>
</evidence>
<dbReference type="SUPFAM" id="SSF55166">
    <property type="entry name" value="Hedgehog/DD-peptidase"/>
    <property type="match status" value="1"/>
</dbReference>
<dbReference type="GO" id="GO:0006508">
    <property type="term" value="P:proteolysis"/>
    <property type="evidence" value="ECO:0007669"/>
    <property type="project" value="InterPro"/>
</dbReference>
<dbReference type="AlphaFoldDB" id="A0A6P1TPX7"/>
<dbReference type="PANTHER" id="PTHR34385">
    <property type="entry name" value="D-ALANYL-D-ALANINE CARBOXYPEPTIDASE"/>
    <property type="match status" value="1"/>
</dbReference>
<gene>
    <name evidence="2" type="ORF">Ana3638_17675</name>
</gene>
<dbReference type="InterPro" id="IPR009045">
    <property type="entry name" value="Zn_M74/Hedgehog-like"/>
</dbReference>
<dbReference type="GO" id="GO:0004180">
    <property type="term" value="F:carboxypeptidase activity"/>
    <property type="evidence" value="ECO:0007669"/>
    <property type="project" value="UniProtKB-KW"/>
</dbReference>
<keyword evidence="2" id="KW-0378">Hydrolase</keyword>
<dbReference type="Gene3D" id="3.30.1380.10">
    <property type="match status" value="1"/>
</dbReference>
<dbReference type="EMBL" id="CP048000">
    <property type="protein sequence ID" value="QHQ62387.1"/>
    <property type="molecule type" value="Genomic_DNA"/>
</dbReference>
<proteinExistence type="predicted"/>
<sequence length="255" mass="29712">MRTLNFDTLNIYNGNLILVNKEHPITRRDNKYAASLVSVDSRHPEILLDYIAAKELSQLINHLNADNEILPVSGYRTLSVQKQIYSDSVDENGVEFTEKYVALPNRSEHQTGLAIDLAENNGEYDFIRPYFPYSGICMQFRKKAIHYGFIERYPKGKEGITGIAHEPWHFRYVGYPHSEIMSLKNLTLEEYIKYIKNFPYKGKHLKFFNYEFTYEIFYCSLAFIQQNPLTLPANTPYQISGNNIDGFIITLRKIK</sequence>
<dbReference type="Pfam" id="PF02557">
    <property type="entry name" value="VanY"/>
    <property type="match status" value="1"/>
</dbReference>
<organism evidence="2 3">
    <name type="scientific">Anaerocolumna sedimenticola</name>
    <dbReference type="NCBI Taxonomy" id="2696063"/>
    <lineage>
        <taxon>Bacteria</taxon>
        <taxon>Bacillati</taxon>
        <taxon>Bacillota</taxon>
        <taxon>Clostridia</taxon>
        <taxon>Lachnospirales</taxon>
        <taxon>Lachnospiraceae</taxon>
        <taxon>Anaerocolumna</taxon>
    </lineage>
</organism>
<dbReference type="Gene3D" id="3.30.200.180">
    <property type="match status" value="1"/>
</dbReference>
<dbReference type="RefSeq" id="WP_161839211.1">
    <property type="nucleotide sequence ID" value="NZ_CP048000.1"/>
</dbReference>
<evidence type="ECO:0000313" key="2">
    <source>
        <dbReference type="EMBL" id="QHQ62387.1"/>
    </source>
</evidence>
<keyword evidence="3" id="KW-1185">Reference proteome</keyword>
<reference evidence="2 3" key="1">
    <citation type="submission" date="2020-01" db="EMBL/GenBank/DDBJ databases">
        <title>Genome analysis of Anaerocolumna sp. CBA3638.</title>
        <authorList>
            <person name="Kim J."/>
            <person name="Roh S.W."/>
        </authorList>
    </citation>
    <scope>NUCLEOTIDE SEQUENCE [LARGE SCALE GENOMIC DNA]</scope>
    <source>
        <strain evidence="2 3">CBA3638</strain>
    </source>
</reference>
<protein>
    <submittedName>
        <fullName evidence="2">D-alanyl-D-alanine carboxypeptidase family protein</fullName>
    </submittedName>
</protein>
<evidence type="ECO:0000313" key="3">
    <source>
        <dbReference type="Proteomes" id="UP000464314"/>
    </source>
</evidence>